<keyword evidence="2" id="KW-1185">Reference proteome</keyword>
<reference evidence="1 2" key="1">
    <citation type="submission" date="2017-03" db="EMBL/GenBank/DDBJ databases">
        <authorList>
            <person name="Afonso C.L."/>
            <person name="Miller P.J."/>
            <person name="Scott M.A."/>
            <person name="Spackman E."/>
            <person name="Goraichik I."/>
            <person name="Dimitrov K.M."/>
            <person name="Suarez D.L."/>
            <person name="Swayne D.E."/>
        </authorList>
    </citation>
    <scope>NUCLEOTIDE SEQUENCE [LARGE SCALE GENOMIC DNA]</scope>
    <source>
        <strain evidence="1 2">CECT 7745</strain>
    </source>
</reference>
<evidence type="ECO:0000313" key="2">
    <source>
        <dbReference type="Proteomes" id="UP000193224"/>
    </source>
</evidence>
<accession>A0A1X7BQD7</accession>
<organism evidence="1 2">
    <name type="scientific">Roseovarius aestuarii</name>
    <dbReference type="NCBI Taxonomy" id="475083"/>
    <lineage>
        <taxon>Bacteria</taxon>
        <taxon>Pseudomonadati</taxon>
        <taxon>Pseudomonadota</taxon>
        <taxon>Alphaproteobacteria</taxon>
        <taxon>Rhodobacterales</taxon>
        <taxon>Roseobacteraceae</taxon>
        <taxon>Roseovarius</taxon>
    </lineage>
</organism>
<dbReference type="RefSeq" id="WP_085799863.1">
    <property type="nucleotide sequence ID" value="NZ_FWXB01000005.1"/>
</dbReference>
<protein>
    <submittedName>
        <fullName evidence="1">Uncharacterized protein</fullName>
    </submittedName>
</protein>
<evidence type="ECO:0000313" key="1">
    <source>
        <dbReference type="EMBL" id="SMC11896.1"/>
    </source>
</evidence>
<proteinExistence type="predicted"/>
<dbReference type="EMBL" id="FWXB01000005">
    <property type="protein sequence ID" value="SMC11896.1"/>
    <property type="molecule type" value="Genomic_DNA"/>
</dbReference>
<dbReference type="Proteomes" id="UP000193224">
    <property type="component" value="Unassembled WGS sequence"/>
</dbReference>
<dbReference type="AlphaFoldDB" id="A0A1X7BQD7"/>
<gene>
    <name evidence="1" type="ORF">ROA7745_01716</name>
</gene>
<sequence length="146" mass="16519">MDRYKNYIRTLSVIAILALPALTIRLLSAQNEDLYLLPLAPTNEARLTDHEGKERKGFARIDVRVDWPQEGSETVTQAKLESQISKVLKHQTEFYKIEFTEQPGTRIDVTFTVGQNIYGPFPPEGMIEGIRVALVALRMTNGPEAF</sequence>
<name>A0A1X7BQD7_9RHOB</name>
<dbReference type="OrthoDB" id="7869949at2"/>